<dbReference type="EMBL" id="JAATVY010000011">
    <property type="protein sequence ID" value="NJC71412.1"/>
    <property type="molecule type" value="Genomic_DNA"/>
</dbReference>
<organism evidence="5 6">
    <name type="scientific">Planosporangium thailandense</name>
    <dbReference type="NCBI Taxonomy" id="765197"/>
    <lineage>
        <taxon>Bacteria</taxon>
        <taxon>Bacillati</taxon>
        <taxon>Actinomycetota</taxon>
        <taxon>Actinomycetes</taxon>
        <taxon>Micromonosporales</taxon>
        <taxon>Micromonosporaceae</taxon>
        <taxon>Planosporangium</taxon>
    </lineage>
</organism>
<reference evidence="5 6" key="1">
    <citation type="submission" date="2020-03" db="EMBL/GenBank/DDBJ databases">
        <title>WGS of the type strain of Planosporangium spp.</title>
        <authorList>
            <person name="Thawai C."/>
        </authorList>
    </citation>
    <scope>NUCLEOTIDE SEQUENCE [LARGE SCALE GENOMIC DNA]</scope>
    <source>
        <strain evidence="5 6">TBRC 5610</strain>
    </source>
</reference>
<dbReference type="InterPro" id="IPR016162">
    <property type="entry name" value="Ald_DH_N"/>
</dbReference>
<keyword evidence="6" id="KW-1185">Reference proteome</keyword>
<dbReference type="PROSITE" id="PS00687">
    <property type="entry name" value="ALDEHYDE_DEHYDR_GLU"/>
    <property type="match status" value="1"/>
</dbReference>
<gene>
    <name evidence="5" type="ORF">HC031_17055</name>
</gene>
<dbReference type="PANTHER" id="PTHR43353:SF5">
    <property type="entry name" value="SUCCINATE-SEMIALDEHYDE DEHYDROGENASE, MITOCHONDRIAL"/>
    <property type="match status" value="1"/>
</dbReference>
<keyword evidence="1 3" id="KW-0560">Oxidoreductase</keyword>
<comment type="caution">
    <text evidence="5">The sequence shown here is derived from an EMBL/GenBank/DDBJ whole genome shotgun (WGS) entry which is preliminary data.</text>
</comment>
<accession>A0ABX0Y1R5</accession>
<evidence type="ECO:0000259" key="4">
    <source>
        <dbReference type="Pfam" id="PF00171"/>
    </source>
</evidence>
<dbReference type="InterPro" id="IPR029510">
    <property type="entry name" value="Ald_DH_CS_GLU"/>
</dbReference>
<dbReference type="RefSeq" id="WP_167926311.1">
    <property type="nucleotide sequence ID" value="NZ_JAATVY010000011.1"/>
</dbReference>
<evidence type="ECO:0000313" key="6">
    <source>
        <dbReference type="Proteomes" id="UP000722989"/>
    </source>
</evidence>
<dbReference type="InterPro" id="IPR015590">
    <property type="entry name" value="Aldehyde_DH_dom"/>
</dbReference>
<dbReference type="InterPro" id="IPR050740">
    <property type="entry name" value="Aldehyde_DH_Superfamily"/>
</dbReference>
<dbReference type="Gene3D" id="3.40.309.10">
    <property type="entry name" value="Aldehyde Dehydrogenase, Chain A, domain 2"/>
    <property type="match status" value="1"/>
</dbReference>
<dbReference type="InterPro" id="IPR016163">
    <property type="entry name" value="Ald_DH_C"/>
</dbReference>
<feature type="active site" evidence="2">
    <location>
        <position position="248"/>
    </location>
</feature>
<evidence type="ECO:0000256" key="2">
    <source>
        <dbReference type="PROSITE-ProRule" id="PRU10007"/>
    </source>
</evidence>
<feature type="domain" description="Aldehyde dehydrogenase" evidence="4">
    <location>
        <begin position="13"/>
        <end position="477"/>
    </location>
</feature>
<protein>
    <submittedName>
        <fullName evidence="5">Aldehyde dehydrogenase family protein</fullName>
    </submittedName>
</protein>
<dbReference type="PANTHER" id="PTHR43353">
    <property type="entry name" value="SUCCINATE-SEMIALDEHYDE DEHYDROGENASE, MITOCHONDRIAL"/>
    <property type="match status" value="1"/>
</dbReference>
<dbReference type="Proteomes" id="UP000722989">
    <property type="component" value="Unassembled WGS sequence"/>
</dbReference>
<name>A0ABX0Y1R5_9ACTN</name>
<evidence type="ECO:0000313" key="5">
    <source>
        <dbReference type="EMBL" id="NJC71412.1"/>
    </source>
</evidence>
<evidence type="ECO:0000256" key="1">
    <source>
        <dbReference type="ARBA" id="ARBA00023002"/>
    </source>
</evidence>
<dbReference type="Gene3D" id="3.40.605.10">
    <property type="entry name" value="Aldehyde Dehydrogenase, Chain A, domain 1"/>
    <property type="match status" value="1"/>
</dbReference>
<dbReference type="Pfam" id="PF00171">
    <property type="entry name" value="Aldedh"/>
    <property type="match status" value="1"/>
</dbReference>
<sequence length="483" mass="50873">MQVHPRILLAGEWVDGAGPESLDLNPARPSEVVARVRTAGDQEIDAAVAAARRAWPAWAAMPIQERAAILARAAAYLDASAETFGEELTREEGKTRAEGIGEVRRAAEILRFFASEGYTPNGEVYPSPRAGEQIQVVRRPVGVVGVITPWNFPIAIPAWKIAPALVYGNAVVWKPASLVPVLAYRLAEALVNAGLPAGVLSLLYAKGSAAQALVEHAGVDAVTFTGSTPVGRQLAARCGELLKPLQAELGGKNAAVVLAGADLELAADQVVLGAMRSTGQKCTATSRLIVEEAVADPFLELLRARVDRLQVGDPLEPGVDMGPAASADARQSILDQIAAAVRQGAVPVTGGEPYRDGLLGEGYFVPPTVLALPDVTPALWREEVFGPVLAVVRAESAQHALHLANDTEFGLSGAIFTNDLDAVMAAIDHFEVGVLHVNSETAGADPHVPFGGIKQSGLGPKEQGRAAREFFTHSKTVYLRPAR</sequence>
<dbReference type="InterPro" id="IPR016161">
    <property type="entry name" value="Ald_DH/histidinol_DH"/>
</dbReference>
<comment type="similarity">
    <text evidence="3">Belongs to the aldehyde dehydrogenase family.</text>
</comment>
<proteinExistence type="inferred from homology"/>
<dbReference type="SUPFAM" id="SSF53720">
    <property type="entry name" value="ALDH-like"/>
    <property type="match status" value="1"/>
</dbReference>
<evidence type="ECO:0000256" key="3">
    <source>
        <dbReference type="RuleBase" id="RU003345"/>
    </source>
</evidence>